<protein>
    <recommendedName>
        <fullName evidence="3">Glycolipid-binding protein</fullName>
    </recommendedName>
</protein>
<evidence type="ECO:0008006" key="3">
    <source>
        <dbReference type="Google" id="ProtNLM"/>
    </source>
</evidence>
<dbReference type="Pfam" id="PF06475">
    <property type="entry name" value="Glycolipid_bind"/>
    <property type="match status" value="1"/>
</dbReference>
<reference evidence="1 2" key="1">
    <citation type="submission" date="2018-04" db="EMBL/GenBank/DDBJ databases">
        <title>Genomic Encyclopedia of Archaeal and Bacterial Type Strains, Phase II (KMG-II): from individual species to whole genera.</title>
        <authorList>
            <person name="Goeker M."/>
        </authorList>
    </citation>
    <scope>NUCLEOTIDE SEQUENCE [LARGE SCALE GENOMIC DNA]</scope>
    <source>
        <strain evidence="1 2">DSM 100434</strain>
    </source>
</reference>
<sequence>MSVQIAVRWSAWETEGLEHCHVSLDTDGVQIRAALSRNRSIPYAVQYHVRADAGFRTREVWVDCIGGPRLHVTSDGQGHWHDLIRDDPLPGLEGCLDVDLAVTPATNMLPIRRLGLAQGEHEEISVAFVPPPDEIVGRFLPRKLPQRYTCLGDGRYLYEGLTTGFSAEIEVDEHGLVIDYPGAFRRL</sequence>
<dbReference type="RefSeq" id="WP_107817528.1">
    <property type="nucleotide sequence ID" value="NZ_QAOH01000014.1"/>
</dbReference>
<keyword evidence="2" id="KW-1185">Reference proteome</keyword>
<dbReference type="AlphaFoldDB" id="A0A2T5HAI8"/>
<dbReference type="OrthoDB" id="7347529at2"/>
<evidence type="ECO:0000313" key="1">
    <source>
        <dbReference type="EMBL" id="PTQ68585.1"/>
    </source>
</evidence>
<comment type="caution">
    <text evidence="1">The sequence shown here is derived from an EMBL/GenBank/DDBJ whole genome shotgun (WGS) entry which is preliminary data.</text>
</comment>
<evidence type="ECO:0000313" key="2">
    <source>
        <dbReference type="Proteomes" id="UP000244077"/>
    </source>
</evidence>
<name>A0A2T5HAI8_9RHOB</name>
<dbReference type="EMBL" id="QAOH01000014">
    <property type="protein sequence ID" value="PTQ68585.1"/>
    <property type="molecule type" value="Genomic_DNA"/>
</dbReference>
<dbReference type="SUPFAM" id="SSF159275">
    <property type="entry name" value="PA1994-like"/>
    <property type="match status" value="1"/>
</dbReference>
<dbReference type="Proteomes" id="UP000244077">
    <property type="component" value="Unassembled WGS sequence"/>
</dbReference>
<proteinExistence type="predicted"/>
<accession>A0A2T5HAI8</accession>
<organism evidence="1 2">
    <name type="scientific">Celeribacter persicus</name>
    <dbReference type="NCBI Taxonomy" id="1651082"/>
    <lineage>
        <taxon>Bacteria</taxon>
        <taxon>Pseudomonadati</taxon>
        <taxon>Pseudomonadota</taxon>
        <taxon>Alphaproteobacteria</taxon>
        <taxon>Rhodobacterales</taxon>
        <taxon>Roseobacteraceae</taxon>
        <taxon>Celeribacter</taxon>
    </lineage>
</organism>
<gene>
    <name evidence="1" type="ORF">C8N42_11461</name>
</gene>
<dbReference type="InterPro" id="IPR009467">
    <property type="entry name" value="Glycolipid-bd_prot_put"/>
</dbReference>